<comment type="caution">
    <text evidence="2">The sequence shown here is derived from an EMBL/GenBank/DDBJ whole genome shotgun (WGS) entry which is preliminary data.</text>
</comment>
<keyword evidence="1" id="KW-0812">Transmembrane</keyword>
<feature type="transmembrane region" description="Helical" evidence="1">
    <location>
        <begin position="84"/>
        <end position="107"/>
    </location>
</feature>
<dbReference type="InterPro" id="IPR007820">
    <property type="entry name" value="AbrB_fam"/>
</dbReference>
<gene>
    <name evidence="2" type="ORF">H9871_12665</name>
</gene>
<reference evidence="2" key="1">
    <citation type="journal article" date="2021" name="PeerJ">
        <title>Extensive microbial diversity within the chicken gut microbiome revealed by metagenomics and culture.</title>
        <authorList>
            <person name="Gilroy R."/>
            <person name="Ravi A."/>
            <person name="Getino M."/>
            <person name="Pursley I."/>
            <person name="Horton D.L."/>
            <person name="Alikhan N.F."/>
            <person name="Baker D."/>
            <person name="Gharbi K."/>
            <person name="Hall N."/>
            <person name="Watson M."/>
            <person name="Adriaenssens E.M."/>
            <person name="Foster-Nyarko E."/>
            <person name="Jarju S."/>
            <person name="Secka A."/>
            <person name="Antonio M."/>
            <person name="Oren A."/>
            <person name="Chaudhuri R.R."/>
            <person name="La Ragione R."/>
            <person name="Hildebrand F."/>
            <person name="Pallen M.J."/>
        </authorList>
    </citation>
    <scope>NUCLEOTIDE SEQUENCE</scope>
    <source>
        <strain evidence="2">ChiHejej3B27-3195</strain>
    </source>
</reference>
<dbReference type="PANTHER" id="PTHR38457">
    <property type="entry name" value="REGULATOR ABRB-RELATED"/>
    <property type="match status" value="1"/>
</dbReference>
<name>A0A9D1UV39_9MICC</name>
<keyword evidence="1" id="KW-1133">Transmembrane helix</keyword>
<dbReference type="Proteomes" id="UP000824151">
    <property type="component" value="Unassembled WGS sequence"/>
</dbReference>
<proteinExistence type="predicted"/>
<dbReference type="PANTHER" id="PTHR38457:SF1">
    <property type="entry name" value="REGULATOR ABRB-RELATED"/>
    <property type="match status" value="1"/>
</dbReference>
<dbReference type="GO" id="GO:0016020">
    <property type="term" value="C:membrane"/>
    <property type="evidence" value="ECO:0007669"/>
    <property type="project" value="InterPro"/>
</dbReference>
<organism evidence="2 3">
    <name type="scientific">Candidatus Nesterenkonia stercoripullorum</name>
    <dbReference type="NCBI Taxonomy" id="2838701"/>
    <lineage>
        <taxon>Bacteria</taxon>
        <taxon>Bacillati</taxon>
        <taxon>Actinomycetota</taxon>
        <taxon>Actinomycetes</taxon>
        <taxon>Micrococcales</taxon>
        <taxon>Micrococcaceae</taxon>
        <taxon>Nesterenkonia</taxon>
    </lineage>
</organism>
<dbReference type="Pfam" id="PF05145">
    <property type="entry name" value="AbrB"/>
    <property type="match status" value="1"/>
</dbReference>
<sequence length="123" mass="13076">LTAQLLIGTAIGAAVGPEILRQFARFLAPGTLAVVAVLSWGVLFGWLFGLWGLLAPAESMLALMPGGVGEMVAVAVALDLDGAVVIGAHMVRLFTVVWSLPLVFWAAETIYRKWIRQSEEGEA</sequence>
<feature type="transmembrane region" description="Helical" evidence="1">
    <location>
        <begin position="26"/>
        <end position="48"/>
    </location>
</feature>
<keyword evidence="1" id="KW-0472">Membrane</keyword>
<evidence type="ECO:0000313" key="2">
    <source>
        <dbReference type="EMBL" id="HIX00982.1"/>
    </source>
</evidence>
<protein>
    <submittedName>
        <fullName evidence="2">AbrB family transcriptional regulator</fullName>
    </submittedName>
</protein>
<evidence type="ECO:0000256" key="1">
    <source>
        <dbReference type="SAM" id="Phobius"/>
    </source>
</evidence>
<reference evidence="2" key="2">
    <citation type="submission" date="2021-04" db="EMBL/GenBank/DDBJ databases">
        <authorList>
            <person name="Gilroy R."/>
        </authorList>
    </citation>
    <scope>NUCLEOTIDE SEQUENCE</scope>
    <source>
        <strain evidence="2">ChiHejej3B27-3195</strain>
    </source>
</reference>
<feature type="non-terminal residue" evidence="2">
    <location>
        <position position="1"/>
    </location>
</feature>
<dbReference type="EMBL" id="DXGD01000471">
    <property type="protein sequence ID" value="HIX00982.1"/>
    <property type="molecule type" value="Genomic_DNA"/>
</dbReference>
<dbReference type="GO" id="GO:0010468">
    <property type="term" value="P:regulation of gene expression"/>
    <property type="evidence" value="ECO:0007669"/>
    <property type="project" value="InterPro"/>
</dbReference>
<dbReference type="AlphaFoldDB" id="A0A9D1UV39"/>
<accession>A0A9D1UV39</accession>
<evidence type="ECO:0000313" key="3">
    <source>
        <dbReference type="Proteomes" id="UP000824151"/>
    </source>
</evidence>